<keyword evidence="2" id="KW-1185">Reference proteome</keyword>
<evidence type="ECO:0000313" key="2">
    <source>
        <dbReference type="Proteomes" id="UP000277094"/>
    </source>
</evidence>
<evidence type="ECO:0000313" key="1">
    <source>
        <dbReference type="EMBL" id="RNL77274.1"/>
    </source>
</evidence>
<dbReference type="EMBL" id="RJSG01000005">
    <property type="protein sequence ID" value="RNL77274.1"/>
    <property type="molecule type" value="Genomic_DNA"/>
</dbReference>
<reference evidence="1 2" key="1">
    <citation type="submission" date="2018-11" db="EMBL/GenBank/DDBJ databases">
        <authorList>
            <person name="Li F."/>
        </authorList>
    </citation>
    <scope>NUCLEOTIDE SEQUENCE [LARGE SCALE GENOMIC DNA]</scope>
    <source>
        <strain evidence="1 2">KIS18-7</strain>
    </source>
</reference>
<name>A0A3N0DNN9_9ACTN</name>
<proteinExistence type="predicted"/>
<protein>
    <submittedName>
        <fullName evidence="1">Uncharacterized protein</fullName>
    </submittedName>
</protein>
<comment type="caution">
    <text evidence="1">The sequence shown here is derived from an EMBL/GenBank/DDBJ whole genome shotgun (WGS) entry which is preliminary data.</text>
</comment>
<gene>
    <name evidence="1" type="ORF">EFL95_17580</name>
</gene>
<organism evidence="1 2">
    <name type="scientific">Nocardioides marmorisolisilvae</name>
    <dbReference type="NCBI Taxonomy" id="1542737"/>
    <lineage>
        <taxon>Bacteria</taxon>
        <taxon>Bacillati</taxon>
        <taxon>Actinomycetota</taxon>
        <taxon>Actinomycetes</taxon>
        <taxon>Propionibacteriales</taxon>
        <taxon>Nocardioidaceae</taxon>
        <taxon>Nocardioides</taxon>
    </lineage>
</organism>
<dbReference type="Proteomes" id="UP000277094">
    <property type="component" value="Unassembled WGS sequence"/>
</dbReference>
<accession>A0A3N0DNN9</accession>
<dbReference type="AlphaFoldDB" id="A0A3N0DNN9"/>
<sequence length="278" mass="31922">MSGRTEQRSQGRVRDEGLGSRRRCRLCFCLDDRFRDFDRLNQQVGLRLNHRGRLGGFDRLNRHVGLGLDQRGRLRGFDRLNQHIGLGLNHRGRFGGFDKLNRQVGLGLREPLFDDRRRRRDERRGRRGFDKLNQRIRLRLTQRIRRGLRSALLDDGRPRRHAEERSQGRVELSRVGLALQGLLARRSVRVSRAAQPASAWCLEHVVRPPFHLRRLRLATHHLAETNSHGSDVRVNVLVPRAALLLLGGRLVVRLGGCGAVEGHDGPLRTLRARKPSGR</sequence>